<dbReference type="EMBL" id="JAINUG010000255">
    <property type="protein sequence ID" value="KAJ8385222.1"/>
    <property type="molecule type" value="Genomic_DNA"/>
</dbReference>
<feature type="compositionally biased region" description="Basic and acidic residues" evidence="1">
    <location>
        <begin position="8"/>
        <end position="27"/>
    </location>
</feature>
<protein>
    <submittedName>
        <fullName evidence="2">Uncharacterized protein</fullName>
    </submittedName>
</protein>
<evidence type="ECO:0000256" key="1">
    <source>
        <dbReference type="SAM" id="MobiDB-lite"/>
    </source>
</evidence>
<accession>A0AAD7RJU8</accession>
<comment type="caution">
    <text evidence="2">The sequence shown here is derived from an EMBL/GenBank/DDBJ whole genome shotgun (WGS) entry which is preliminary data.</text>
</comment>
<keyword evidence="3" id="KW-1185">Reference proteome</keyword>
<reference evidence="2" key="1">
    <citation type="journal article" date="2023" name="Science">
        <title>Genome structures resolve the early diversification of teleost fishes.</title>
        <authorList>
            <person name="Parey E."/>
            <person name="Louis A."/>
            <person name="Montfort J."/>
            <person name="Bouchez O."/>
            <person name="Roques C."/>
            <person name="Iampietro C."/>
            <person name="Lluch J."/>
            <person name="Castinel A."/>
            <person name="Donnadieu C."/>
            <person name="Desvignes T."/>
            <person name="Floi Bucao C."/>
            <person name="Jouanno E."/>
            <person name="Wen M."/>
            <person name="Mejri S."/>
            <person name="Dirks R."/>
            <person name="Jansen H."/>
            <person name="Henkel C."/>
            <person name="Chen W.J."/>
            <person name="Zahm M."/>
            <person name="Cabau C."/>
            <person name="Klopp C."/>
            <person name="Thompson A.W."/>
            <person name="Robinson-Rechavi M."/>
            <person name="Braasch I."/>
            <person name="Lecointre G."/>
            <person name="Bobe J."/>
            <person name="Postlethwait J.H."/>
            <person name="Berthelot C."/>
            <person name="Roest Crollius H."/>
            <person name="Guiguen Y."/>
        </authorList>
    </citation>
    <scope>NUCLEOTIDE SEQUENCE</scope>
    <source>
        <strain evidence="2">NC1722</strain>
    </source>
</reference>
<evidence type="ECO:0000313" key="3">
    <source>
        <dbReference type="Proteomes" id="UP001221898"/>
    </source>
</evidence>
<dbReference type="Proteomes" id="UP001221898">
    <property type="component" value="Unassembled WGS sequence"/>
</dbReference>
<feature type="region of interest" description="Disordered" evidence="1">
    <location>
        <begin position="149"/>
        <end position="176"/>
    </location>
</feature>
<name>A0AAD7RJU8_9TELE</name>
<gene>
    <name evidence="2" type="ORF">AAFF_G00190990</name>
</gene>
<proteinExistence type="predicted"/>
<feature type="region of interest" description="Disordered" evidence="1">
    <location>
        <begin position="1"/>
        <end position="43"/>
    </location>
</feature>
<dbReference type="AlphaFoldDB" id="A0AAD7RJU8"/>
<sequence>MLTLIRPSDGRQLEPRGDPEQGKECEALSRTGARRQTEPEPQQEFILVLTGARVIEYRRNDDAEEPWRESAGVTYGAATVTSLRVWRPQPTAAVLRGAASPHLRSRLGAAEHFSHHPASPLLRPALLPAHQGQQLCSVRAAGSRRANLCDLDPASRSGAEEDMAPPVHPPPPQQRVPVVSLTASIRCCGLKRRVPRPAPPDPPVATGAS</sequence>
<organism evidence="2 3">
    <name type="scientific">Aldrovandia affinis</name>
    <dbReference type="NCBI Taxonomy" id="143900"/>
    <lineage>
        <taxon>Eukaryota</taxon>
        <taxon>Metazoa</taxon>
        <taxon>Chordata</taxon>
        <taxon>Craniata</taxon>
        <taxon>Vertebrata</taxon>
        <taxon>Euteleostomi</taxon>
        <taxon>Actinopterygii</taxon>
        <taxon>Neopterygii</taxon>
        <taxon>Teleostei</taxon>
        <taxon>Notacanthiformes</taxon>
        <taxon>Halosauridae</taxon>
        <taxon>Aldrovandia</taxon>
    </lineage>
</organism>
<feature type="region of interest" description="Disordered" evidence="1">
    <location>
        <begin position="190"/>
        <end position="209"/>
    </location>
</feature>
<evidence type="ECO:0000313" key="2">
    <source>
        <dbReference type="EMBL" id="KAJ8385222.1"/>
    </source>
</evidence>